<dbReference type="EMBL" id="UZAD01013263">
    <property type="protein sequence ID" value="VDN93189.1"/>
    <property type="molecule type" value="Genomic_DNA"/>
</dbReference>
<evidence type="ECO:0000313" key="4">
    <source>
        <dbReference type="WBParaSite" id="BPAG_0001204101-mRNA-1"/>
    </source>
</evidence>
<protein>
    <submittedName>
        <fullName evidence="2 4">Uncharacterized protein</fullName>
    </submittedName>
</protein>
<keyword evidence="3" id="KW-1185">Reference proteome</keyword>
<dbReference type="Proteomes" id="UP000278627">
    <property type="component" value="Unassembled WGS sequence"/>
</dbReference>
<dbReference type="STRING" id="6280.A0A0N4TTH6"/>
<sequence length="146" mass="17343">MQSNCSSVLQQEIQEIPINSLLAKLNSIEEQLINKYVVSGKISYEDETRYESRRIKRQSEKGNKLVNNYFREHLDLVRSGICFKCSSTEHTSSRYHRKNVRGMFRYFMTVSFYFFVYISIYYFSGGSCNLYVVKQVWCYIKIIETT</sequence>
<evidence type="ECO:0000313" key="2">
    <source>
        <dbReference type="EMBL" id="VDN93189.1"/>
    </source>
</evidence>
<feature type="transmembrane region" description="Helical" evidence="1">
    <location>
        <begin position="103"/>
        <end position="123"/>
    </location>
</feature>
<name>A0A0N4TTH6_BRUPA</name>
<dbReference type="WBParaSite" id="BPAG_0001204101-mRNA-1">
    <property type="protein sequence ID" value="BPAG_0001204101-mRNA-1"/>
    <property type="gene ID" value="BPAG_0001204101"/>
</dbReference>
<reference evidence="4" key="1">
    <citation type="submission" date="2017-02" db="UniProtKB">
        <authorList>
            <consortium name="WormBaseParasite"/>
        </authorList>
    </citation>
    <scope>IDENTIFICATION</scope>
</reference>
<accession>A0A0N4TTH6</accession>
<proteinExistence type="predicted"/>
<keyword evidence="1" id="KW-0812">Transmembrane</keyword>
<keyword evidence="1" id="KW-0472">Membrane</keyword>
<dbReference type="AlphaFoldDB" id="A0A0N4TTH6"/>
<evidence type="ECO:0000256" key="1">
    <source>
        <dbReference type="SAM" id="Phobius"/>
    </source>
</evidence>
<reference evidence="2 3" key="2">
    <citation type="submission" date="2018-11" db="EMBL/GenBank/DDBJ databases">
        <authorList>
            <consortium name="Pathogen Informatics"/>
        </authorList>
    </citation>
    <scope>NUCLEOTIDE SEQUENCE [LARGE SCALE GENOMIC DNA]</scope>
</reference>
<gene>
    <name evidence="2" type="ORF">BPAG_LOCUS12003</name>
</gene>
<organism evidence="4">
    <name type="scientific">Brugia pahangi</name>
    <name type="common">Filarial nematode worm</name>
    <dbReference type="NCBI Taxonomy" id="6280"/>
    <lineage>
        <taxon>Eukaryota</taxon>
        <taxon>Metazoa</taxon>
        <taxon>Ecdysozoa</taxon>
        <taxon>Nematoda</taxon>
        <taxon>Chromadorea</taxon>
        <taxon>Rhabditida</taxon>
        <taxon>Spirurina</taxon>
        <taxon>Spiruromorpha</taxon>
        <taxon>Filarioidea</taxon>
        <taxon>Onchocercidae</taxon>
        <taxon>Brugia</taxon>
    </lineage>
</organism>
<keyword evidence="1" id="KW-1133">Transmembrane helix</keyword>
<evidence type="ECO:0000313" key="3">
    <source>
        <dbReference type="Proteomes" id="UP000278627"/>
    </source>
</evidence>